<organism evidence="1 2">
    <name type="scientific">Candidatus Methylacidithermus pantelleriae</name>
    <dbReference type="NCBI Taxonomy" id="2744239"/>
    <lineage>
        <taxon>Bacteria</taxon>
        <taxon>Pseudomonadati</taxon>
        <taxon>Verrucomicrobiota</taxon>
        <taxon>Methylacidiphilae</taxon>
        <taxon>Methylacidiphilales</taxon>
        <taxon>Methylacidiphilaceae</taxon>
        <taxon>Candidatus Methylacidithermus</taxon>
    </lineage>
</organism>
<keyword evidence="2" id="KW-1185">Reference proteome</keyword>
<dbReference type="EMBL" id="CAJNOB010000070">
    <property type="protein sequence ID" value="CAF0704928.1"/>
    <property type="molecule type" value="Genomic_DNA"/>
</dbReference>
<evidence type="ECO:0000313" key="1">
    <source>
        <dbReference type="EMBL" id="CAF0704928.1"/>
    </source>
</evidence>
<comment type="caution">
    <text evidence="1">The sequence shown here is derived from an EMBL/GenBank/DDBJ whole genome shotgun (WGS) entry which is preliminary data.</text>
</comment>
<reference evidence="1" key="1">
    <citation type="submission" date="2021-02" db="EMBL/GenBank/DDBJ databases">
        <authorList>
            <person name="Cremers G."/>
            <person name="Picone N."/>
        </authorList>
    </citation>
    <scope>NUCLEOTIDE SEQUENCE</scope>
    <source>
        <strain evidence="1">PQ17</strain>
    </source>
</reference>
<proteinExistence type="predicted"/>
<evidence type="ECO:0000313" key="2">
    <source>
        <dbReference type="Proteomes" id="UP000663859"/>
    </source>
</evidence>
<sequence>MDKGLVEALVEADGVTGRSLGCPSVRTGALVSDSAPKTGELKEDRTKVPAIAYRLIFSETGLVFISLFL</sequence>
<accession>A0A8J2FTH9</accession>
<gene>
    <name evidence="1" type="ORF">MPNT_80024</name>
</gene>
<dbReference type="AlphaFoldDB" id="A0A8J2FTH9"/>
<dbReference type="Proteomes" id="UP000663859">
    <property type="component" value="Unassembled WGS sequence"/>
</dbReference>
<protein>
    <submittedName>
        <fullName evidence="1">Uncharacterized protein</fullName>
    </submittedName>
</protein>
<name>A0A8J2FTH9_9BACT</name>